<gene>
    <name evidence="1" type="ORF">B7C42_07137</name>
</gene>
<evidence type="ECO:0000313" key="2">
    <source>
        <dbReference type="Proteomes" id="UP000215506"/>
    </source>
</evidence>
<keyword evidence="2" id="KW-1185">Reference proteome</keyword>
<organism evidence="1 2">
    <name type="scientific">Nocardia cerradoensis</name>
    <dbReference type="NCBI Taxonomy" id="85688"/>
    <lineage>
        <taxon>Bacteria</taxon>
        <taxon>Bacillati</taxon>
        <taxon>Actinomycetota</taxon>
        <taxon>Actinomycetes</taxon>
        <taxon>Mycobacteriales</taxon>
        <taxon>Nocardiaceae</taxon>
        <taxon>Nocardia</taxon>
    </lineage>
</organism>
<dbReference type="AlphaFoldDB" id="A0A231GW47"/>
<comment type="caution">
    <text evidence="1">The sequence shown here is derived from an EMBL/GenBank/DDBJ whole genome shotgun (WGS) entry which is preliminary data.</text>
</comment>
<dbReference type="Proteomes" id="UP000215506">
    <property type="component" value="Unassembled WGS sequence"/>
</dbReference>
<protein>
    <submittedName>
        <fullName evidence="1">Uncharacterized protein</fullName>
    </submittedName>
</protein>
<evidence type="ECO:0000313" key="1">
    <source>
        <dbReference type="EMBL" id="OXR40853.1"/>
    </source>
</evidence>
<accession>A0A231GW47</accession>
<reference evidence="1 2" key="1">
    <citation type="submission" date="2017-07" db="EMBL/GenBank/DDBJ databases">
        <title>First draft Genome Sequence of Nocardia cerradoensis isolated from human infection.</title>
        <authorList>
            <person name="Carrasco G."/>
        </authorList>
    </citation>
    <scope>NUCLEOTIDE SEQUENCE [LARGE SCALE GENOMIC DNA]</scope>
    <source>
        <strain evidence="1 2">CNM20130759</strain>
    </source>
</reference>
<dbReference type="EMBL" id="NGAF01000026">
    <property type="protein sequence ID" value="OXR40853.1"/>
    <property type="molecule type" value="Genomic_DNA"/>
</dbReference>
<sequence>MVGVIEYADDDHTIDAVPELVPAFGVLERVEDEQGPVSMDVPGEYRSRD</sequence>
<proteinExistence type="predicted"/>
<name>A0A231GW47_9NOCA</name>